<sequence>MIFLANRDRYTQRTLLREIHSRLSKQAGCENVRYHPSSRRPRYVFADIDTESFLNQSYDVENARLEIRFWYPIGVDYEYYRINWIEPTRNLMLGFHQDADHPELGPCHIQLNYEDTAVERHAAASLDAHPLAALDKRLQQLPSALETIRWQDGRPSLPEWSDSE</sequence>
<proteinExistence type="predicted"/>
<name>A0A1H8VKR9_9EURY</name>
<evidence type="ECO:0000313" key="1">
    <source>
        <dbReference type="EMBL" id="SEP15488.1"/>
    </source>
</evidence>
<reference evidence="2" key="1">
    <citation type="submission" date="2016-10" db="EMBL/GenBank/DDBJ databases">
        <authorList>
            <person name="Varghese N."/>
            <person name="Submissions S."/>
        </authorList>
    </citation>
    <scope>NUCLEOTIDE SEQUENCE [LARGE SCALE GENOMIC DNA]</scope>
    <source>
        <strain evidence="2">CGMCC 1.10121</strain>
    </source>
</reference>
<evidence type="ECO:0000313" key="2">
    <source>
        <dbReference type="Proteomes" id="UP000199126"/>
    </source>
</evidence>
<dbReference type="AlphaFoldDB" id="A0A1H8VKR9"/>
<dbReference type="EMBL" id="FODV01000017">
    <property type="protein sequence ID" value="SEP15488.1"/>
    <property type="molecule type" value="Genomic_DNA"/>
</dbReference>
<accession>A0A1H8VKR9</accession>
<dbReference type="Proteomes" id="UP000199126">
    <property type="component" value="Unassembled WGS sequence"/>
</dbReference>
<gene>
    <name evidence="1" type="ORF">SAMN04487948_11734</name>
</gene>
<keyword evidence="2" id="KW-1185">Reference proteome</keyword>
<organism evidence="1 2">
    <name type="scientific">Halogranum amylolyticum</name>
    <dbReference type="NCBI Taxonomy" id="660520"/>
    <lineage>
        <taxon>Archaea</taxon>
        <taxon>Methanobacteriati</taxon>
        <taxon>Methanobacteriota</taxon>
        <taxon>Stenosarchaea group</taxon>
        <taxon>Halobacteria</taxon>
        <taxon>Halobacteriales</taxon>
        <taxon>Haloferacaceae</taxon>
    </lineage>
</organism>
<protein>
    <submittedName>
        <fullName evidence="1">Uncharacterized protein</fullName>
    </submittedName>
</protein>